<keyword evidence="2" id="KW-0489">Methyltransferase</keyword>
<proteinExistence type="predicted"/>
<protein>
    <submittedName>
        <fullName evidence="2">Class I SAM-dependent methyltransferase</fullName>
    </submittedName>
</protein>
<keyword evidence="2" id="KW-0808">Transferase</keyword>
<evidence type="ECO:0000259" key="1">
    <source>
        <dbReference type="Pfam" id="PF08241"/>
    </source>
</evidence>
<gene>
    <name evidence="2" type="ORF">ESU54_09640</name>
</gene>
<keyword evidence="3" id="KW-1185">Reference proteome</keyword>
<evidence type="ECO:0000313" key="2">
    <source>
        <dbReference type="EMBL" id="TXD72906.1"/>
    </source>
</evidence>
<dbReference type="PANTHER" id="PTHR45180">
    <property type="entry name" value="OS01G0307686 PROTEIN"/>
    <property type="match status" value="1"/>
</dbReference>
<dbReference type="OrthoDB" id="9797252at2"/>
<dbReference type="EMBL" id="VORT01000006">
    <property type="protein sequence ID" value="TXD72906.1"/>
    <property type="molecule type" value="Genomic_DNA"/>
</dbReference>
<dbReference type="InterPro" id="IPR029063">
    <property type="entry name" value="SAM-dependent_MTases_sf"/>
</dbReference>
<dbReference type="Gene3D" id="3.40.50.150">
    <property type="entry name" value="Vaccinia Virus protein VP39"/>
    <property type="match status" value="1"/>
</dbReference>
<dbReference type="InterPro" id="IPR013216">
    <property type="entry name" value="Methyltransf_11"/>
</dbReference>
<reference evidence="2 3" key="1">
    <citation type="submission" date="2019-08" db="EMBL/GenBank/DDBJ databases">
        <title>Genome of Aequorivita antarctica SW49 (type strain).</title>
        <authorList>
            <person name="Bowman J.P."/>
        </authorList>
    </citation>
    <scope>NUCLEOTIDE SEQUENCE [LARGE SCALE GENOMIC DNA]</scope>
    <source>
        <strain evidence="2 3">SW49</strain>
    </source>
</reference>
<feature type="domain" description="Methyltransferase type 11" evidence="1">
    <location>
        <begin position="42"/>
        <end position="129"/>
    </location>
</feature>
<dbReference type="GO" id="GO:0008757">
    <property type="term" value="F:S-adenosylmethionine-dependent methyltransferase activity"/>
    <property type="evidence" value="ECO:0007669"/>
    <property type="project" value="InterPro"/>
</dbReference>
<dbReference type="PANTHER" id="PTHR45180:SF1">
    <property type="entry name" value="OS01G0307686 PROTEIN"/>
    <property type="match status" value="1"/>
</dbReference>
<dbReference type="SUPFAM" id="SSF53335">
    <property type="entry name" value="S-adenosyl-L-methionine-dependent methyltransferases"/>
    <property type="match status" value="1"/>
</dbReference>
<dbReference type="RefSeq" id="WP_111844321.1">
    <property type="nucleotide sequence ID" value="NZ_UEGI01000005.1"/>
</dbReference>
<dbReference type="GO" id="GO:0032259">
    <property type="term" value="P:methylation"/>
    <property type="evidence" value="ECO:0007669"/>
    <property type="project" value="UniProtKB-KW"/>
</dbReference>
<organism evidence="2 3">
    <name type="scientific">Aequorivita antarctica</name>
    <dbReference type="NCBI Taxonomy" id="153266"/>
    <lineage>
        <taxon>Bacteria</taxon>
        <taxon>Pseudomonadati</taxon>
        <taxon>Bacteroidota</taxon>
        <taxon>Flavobacteriia</taxon>
        <taxon>Flavobacteriales</taxon>
        <taxon>Flavobacteriaceae</taxon>
        <taxon>Aequorivita</taxon>
    </lineage>
</organism>
<sequence length="251" mass="29436">MENFKDNFSKQSNAYQKYRPSYPKELFEYLSKICIDHNLAWDCATGNGQSAVGLANYFEKVYATDPSEQQILNAVSHPKITYKIEKAESSSLNNHSVDLITVAQALHWFDFEKFYAEVNRVLKPEGIIAVWTYSLPKISPEIDKIVLHFHDNIVSEFWQRENQFVSEEYKTIPFPFKEIETPSFKFQKKITLEDLKGLLLSWSATQRYKDKNEVNPLLEIENHLQNFWHKPKATKLATWNIFIKVGRLNTY</sequence>
<dbReference type="Proteomes" id="UP000321497">
    <property type="component" value="Unassembled WGS sequence"/>
</dbReference>
<dbReference type="AlphaFoldDB" id="A0A5C6Z0J0"/>
<accession>A0A5C6Z0J0</accession>
<evidence type="ECO:0000313" key="3">
    <source>
        <dbReference type="Proteomes" id="UP000321497"/>
    </source>
</evidence>
<name>A0A5C6Z0J0_9FLAO</name>
<dbReference type="CDD" id="cd02440">
    <property type="entry name" value="AdoMet_MTases"/>
    <property type="match status" value="1"/>
</dbReference>
<comment type="caution">
    <text evidence="2">The sequence shown here is derived from an EMBL/GenBank/DDBJ whole genome shotgun (WGS) entry which is preliminary data.</text>
</comment>
<dbReference type="Pfam" id="PF08241">
    <property type="entry name" value="Methyltransf_11"/>
    <property type="match status" value="1"/>
</dbReference>